<dbReference type="EMBL" id="JBHMFI010000001">
    <property type="protein sequence ID" value="MFB9073715.1"/>
    <property type="molecule type" value="Genomic_DNA"/>
</dbReference>
<dbReference type="Proteomes" id="UP001589575">
    <property type="component" value="Unassembled WGS sequence"/>
</dbReference>
<feature type="region of interest" description="Disordered" evidence="1">
    <location>
        <begin position="1"/>
        <end position="27"/>
    </location>
</feature>
<name>A0ABV5G444_9MICC</name>
<accession>A0ABV5G444</accession>
<organism evidence="2 3">
    <name type="scientific">Citricoccus parietis</name>
    <dbReference type="NCBI Taxonomy" id="592307"/>
    <lineage>
        <taxon>Bacteria</taxon>
        <taxon>Bacillati</taxon>
        <taxon>Actinomycetota</taxon>
        <taxon>Actinomycetes</taxon>
        <taxon>Micrococcales</taxon>
        <taxon>Micrococcaceae</taxon>
        <taxon>Citricoccus</taxon>
    </lineage>
</organism>
<gene>
    <name evidence="2" type="ORF">ACFFX0_21925</name>
</gene>
<sequence>MEVEPKRTATPMPAAGSHAPAVWSMDSHSPVPNLVITSPRGLESIVTSIPASCHWVCSAVVTWRAVTMSVVPSSTLSPPISSTSSRACSGS</sequence>
<proteinExistence type="predicted"/>
<protein>
    <submittedName>
        <fullName evidence="2">Uncharacterized protein</fullName>
    </submittedName>
</protein>
<evidence type="ECO:0000313" key="3">
    <source>
        <dbReference type="Proteomes" id="UP001589575"/>
    </source>
</evidence>
<evidence type="ECO:0000256" key="1">
    <source>
        <dbReference type="SAM" id="MobiDB-lite"/>
    </source>
</evidence>
<evidence type="ECO:0000313" key="2">
    <source>
        <dbReference type="EMBL" id="MFB9073715.1"/>
    </source>
</evidence>
<feature type="compositionally biased region" description="Low complexity" evidence="1">
    <location>
        <begin position="72"/>
        <end position="85"/>
    </location>
</feature>
<keyword evidence="3" id="KW-1185">Reference proteome</keyword>
<feature type="region of interest" description="Disordered" evidence="1">
    <location>
        <begin position="72"/>
        <end position="91"/>
    </location>
</feature>
<comment type="caution">
    <text evidence="2">The sequence shown here is derived from an EMBL/GenBank/DDBJ whole genome shotgun (WGS) entry which is preliminary data.</text>
</comment>
<reference evidence="2 3" key="1">
    <citation type="submission" date="2024-09" db="EMBL/GenBank/DDBJ databases">
        <authorList>
            <person name="Sun Q."/>
            <person name="Mori K."/>
        </authorList>
    </citation>
    <scope>NUCLEOTIDE SEQUENCE [LARGE SCALE GENOMIC DNA]</scope>
    <source>
        <strain evidence="2 3">CCM 7609</strain>
    </source>
</reference>